<dbReference type="SMART" id="SM00530">
    <property type="entry name" value="HTH_XRE"/>
    <property type="match status" value="1"/>
</dbReference>
<dbReference type="SUPFAM" id="SSF47413">
    <property type="entry name" value="lambda repressor-like DNA-binding domains"/>
    <property type="match status" value="1"/>
</dbReference>
<keyword evidence="1" id="KW-0238">DNA-binding</keyword>
<dbReference type="GO" id="GO:0003677">
    <property type="term" value="F:DNA binding"/>
    <property type="evidence" value="ECO:0007669"/>
    <property type="project" value="UniProtKB-KW"/>
</dbReference>
<evidence type="ECO:0000259" key="2">
    <source>
        <dbReference type="PROSITE" id="PS50943"/>
    </source>
</evidence>
<dbReference type="AlphaFoldDB" id="A0A386JBZ8"/>
<evidence type="ECO:0000256" key="1">
    <source>
        <dbReference type="ARBA" id="ARBA00023125"/>
    </source>
</evidence>
<dbReference type="PANTHER" id="PTHR46797">
    <property type="entry name" value="HTH-TYPE TRANSCRIPTIONAL REGULATOR"/>
    <property type="match status" value="1"/>
</dbReference>
<name>A0A386JBZ8_CLODI</name>
<dbReference type="InterPro" id="IPR001387">
    <property type="entry name" value="Cro/C1-type_HTH"/>
</dbReference>
<dbReference type="EMBL" id="MG973074">
    <property type="protein sequence ID" value="AYD68709.1"/>
    <property type="molecule type" value="Genomic_DNA"/>
</dbReference>
<dbReference type="GO" id="GO:0005829">
    <property type="term" value="C:cytosol"/>
    <property type="evidence" value="ECO:0007669"/>
    <property type="project" value="TreeGrafter"/>
</dbReference>
<reference evidence="3" key="1">
    <citation type="journal article" date="2018" name="Sci. Rep.">
        <title>Novel Clade C-I Clostridium difficile strains escape diagnostic tests, differ in pathogenicity potential and carry toxins on extrachromosomal elements.</title>
        <authorList>
            <person name="Ramirez-Vargas G."/>
            <person name="Lopez-Urena D."/>
            <person name="Badilla A."/>
            <person name="Orozco-Aguilar J."/>
            <person name="Murillo T."/>
            <person name="Rojas P."/>
            <person name="Riedel T."/>
            <person name="Overmann J."/>
            <person name="Gonzalez G."/>
            <person name="Chaves-Olarte E."/>
            <person name="Quesada-Gomez C."/>
            <person name="Rodriguez C."/>
        </authorList>
    </citation>
    <scope>NUCLEOTIDE SEQUENCE</scope>
    <source>
        <strain evidence="3">HSJD-312</strain>
        <plasmid evidence="3">pHSJD-312</plasmid>
    </source>
</reference>
<keyword evidence="3" id="KW-0614">Plasmid</keyword>
<gene>
    <name evidence="3" type="ORF">pHSJD-312_00088</name>
</gene>
<dbReference type="GO" id="GO:0003700">
    <property type="term" value="F:DNA-binding transcription factor activity"/>
    <property type="evidence" value="ECO:0007669"/>
    <property type="project" value="TreeGrafter"/>
</dbReference>
<dbReference type="PROSITE" id="PS50943">
    <property type="entry name" value="HTH_CROC1"/>
    <property type="match status" value="1"/>
</dbReference>
<geneLocation type="plasmid" evidence="3">
    <name>pHSJD-312</name>
</geneLocation>
<dbReference type="InterPro" id="IPR050807">
    <property type="entry name" value="TransReg_Diox_bact_type"/>
</dbReference>
<dbReference type="RefSeq" id="WP_021383376.1">
    <property type="nucleotide sequence ID" value="NZ_LJCL01000008.1"/>
</dbReference>
<evidence type="ECO:0000313" key="3">
    <source>
        <dbReference type="EMBL" id="AYD68709.1"/>
    </source>
</evidence>
<feature type="domain" description="HTH cro/C1-type" evidence="2">
    <location>
        <begin position="8"/>
        <end position="62"/>
    </location>
</feature>
<dbReference type="InterPro" id="IPR010982">
    <property type="entry name" value="Lambda_DNA-bd_dom_sf"/>
</dbReference>
<dbReference type="Gene3D" id="1.10.260.40">
    <property type="entry name" value="lambda repressor-like DNA-binding domains"/>
    <property type="match status" value="1"/>
</dbReference>
<sequence>MEFLGTRIRERRKELGLTIEQLSEKIDIGYNHLSNIERGRKIPSLSTFLELINALDISADIILKDSVEHVKPNVLNEITNKLEDLNPDQLRTVEEVLTVLIKNLKYLENKD</sequence>
<dbReference type="PANTHER" id="PTHR46797:SF1">
    <property type="entry name" value="METHYLPHOSPHONATE SYNTHASE"/>
    <property type="match status" value="1"/>
</dbReference>
<dbReference type="Pfam" id="PF01381">
    <property type="entry name" value="HTH_3"/>
    <property type="match status" value="1"/>
</dbReference>
<accession>A0A386JBZ8</accession>
<proteinExistence type="predicted"/>
<organism evidence="3">
    <name type="scientific">Clostridioides difficile</name>
    <name type="common">Peptoclostridium difficile</name>
    <dbReference type="NCBI Taxonomy" id="1496"/>
    <lineage>
        <taxon>Bacteria</taxon>
        <taxon>Bacillati</taxon>
        <taxon>Bacillota</taxon>
        <taxon>Clostridia</taxon>
        <taxon>Peptostreptococcales</taxon>
        <taxon>Peptostreptococcaceae</taxon>
        <taxon>Clostridioides</taxon>
    </lineage>
</organism>
<protein>
    <submittedName>
        <fullName evidence="3">Regulatory protein</fullName>
    </submittedName>
</protein>
<dbReference type="CDD" id="cd00093">
    <property type="entry name" value="HTH_XRE"/>
    <property type="match status" value="1"/>
</dbReference>